<dbReference type="SMART" id="SM00717">
    <property type="entry name" value="SANT"/>
    <property type="match status" value="1"/>
</dbReference>
<feature type="region of interest" description="Disordered" evidence="5">
    <location>
        <begin position="637"/>
        <end position="734"/>
    </location>
</feature>
<dbReference type="PROSITE" id="PS50090">
    <property type="entry name" value="MYB_LIKE"/>
    <property type="match status" value="1"/>
</dbReference>
<feature type="domain" description="HTH myb-type" evidence="8">
    <location>
        <begin position="60"/>
        <end position="114"/>
    </location>
</feature>
<evidence type="ECO:0000256" key="5">
    <source>
        <dbReference type="SAM" id="MobiDB-lite"/>
    </source>
</evidence>
<keyword evidence="2" id="KW-0238">DNA-binding</keyword>
<feature type="region of interest" description="Disordered" evidence="5">
    <location>
        <begin position="953"/>
        <end position="976"/>
    </location>
</feature>
<keyword evidence="1" id="KW-0805">Transcription regulation</keyword>
<dbReference type="PANTHER" id="PTHR12802">
    <property type="entry name" value="SWI/SNF COMPLEX-RELATED"/>
    <property type="match status" value="1"/>
</dbReference>
<dbReference type="Proteomes" id="UP001497522">
    <property type="component" value="Chromosome 4"/>
</dbReference>
<evidence type="ECO:0000259" key="6">
    <source>
        <dbReference type="PROSITE" id="PS50090"/>
    </source>
</evidence>
<evidence type="ECO:0000313" key="10">
    <source>
        <dbReference type="Proteomes" id="UP001497522"/>
    </source>
</evidence>
<feature type="region of interest" description="Disordered" evidence="5">
    <location>
        <begin position="114"/>
        <end position="228"/>
    </location>
</feature>
<evidence type="ECO:0000256" key="2">
    <source>
        <dbReference type="ARBA" id="ARBA00023125"/>
    </source>
</evidence>
<sequence length="1068" mass="114491">MIIMTPNSAGSGEQHQTGGGGGGAGSEGSFQWSSVAPVGSTGTPIQDDALEGTKVRKPYTITKQRERWTGEEHQKFLEALKLYGRAWRRIEEHIGTKTAVQIRSHAQKFFSKVERDQTVPPGGGVVGMDTGGMVQPLIDIPPPRPKRKPSHPYPRKARGNNNNVLKHSTEDDTPIPSSSSGSLATARPAEDGLVKSSTRQEDDVTEVHNKESSPDAHPIEEISGEEKLTAVGPPIRVLSDPSSWVPFPAFHHHPQWGNYFPNQHIPNCNQQPGGSYGNFEKMAQLAALFMSRGLMLPWHPSQVTLTSSCGPQDRSAVPETLSAMPGFWPAIDSGTTTITASGIPEFGSYNSFRGTSSVPEDEAAKAAMAAAASAWWALQNGGASPLSLAAMRALYNPGMATMPSPFLFSQGKLIQHDAAKLQGPEPEGEVAPIHTQQGPPEDSSQELVVHSGGHRLVRSDAVQMAERAMQVKEVKAKREDVVTGSCGGSSDVCMPSSWGGGSCLKLGNGGGQSKECGQRVDLVNLSRESLICRSPLNVGSPPTKLHKLKSQLSGLVQKELSSEHARSSKDEGDEVGYENWKHLRDEAFSGFSMVPVVTCSSSKLGVCVPPAAALQLLKSRDGSSGSGCFAAMYTNEAPDQKSSEEEQTPVLQTCSDSEASGSDGGMLAENGSREGGGGPSSNSSACGNLPERNGHLGSSEGSSDVEAPSNVPSNFRGETNEQSSSEAEMVETKADEAQVGFRCFSHEDFTSSRKDSEKHHLQERTFRLLPRSLSSEGEQQKEATLGRSQVAFQALFARETLPRTFSPPSRDSLATCRAPTCDSGFVNQQALSLCLQSRISHSKPLSSVSLPADEGRPFRPHKTCVADQDSAFNAWQPYKASKGVGIRIDKCEGSSITTTSSGAQVPQQHPEEHHSPKRTKDIKRKERYGEGAMTINWLTLGTESSSSLELVKEDSEDTTDFKSQHESLPMETPTPHVDFFPQLKKKKFIASSNKVDDVGGGSSLLTMLPLSCSEPLSGKTQTHMFSLSIATTTSGSDLSTVSSTRSVKYSGLGFVPYQRASLESSLKL</sequence>
<feature type="compositionally biased region" description="Polar residues" evidence="5">
    <location>
        <begin position="710"/>
        <end position="726"/>
    </location>
</feature>
<feature type="compositionally biased region" description="Basic and acidic residues" evidence="5">
    <location>
        <begin position="188"/>
        <end position="228"/>
    </location>
</feature>
<feature type="domain" description="Myb-like" evidence="6">
    <location>
        <begin position="60"/>
        <end position="110"/>
    </location>
</feature>
<evidence type="ECO:0000256" key="3">
    <source>
        <dbReference type="ARBA" id="ARBA00023163"/>
    </source>
</evidence>
<dbReference type="CDD" id="cd00167">
    <property type="entry name" value="SANT"/>
    <property type="match status" value="1"/>
</dbReference>
<dbReference type="PROSITE" id="PS51293">
    <property type="entry name" value="SANT"/>
    <property type="match status" value="1"/>
</dbReference>
<evidence type="ECO:0000259" key="8">
    <source>
        <dbReference type="PROSITE" id="PS51294"/>
    </source>
</evidence>
<evidence type="ECO:0000259" key="7">
    <source>
        <dbReference type="PROSITE" id="PS51293"/>
    </source>
</evidence>
<evidence type="ECO:0000313" key="9">
    <source>
        <dbReference type="EMBL" id="CAK9875152.1"/>
    </source>
</evidence>
<dbReference type="PANTHER" id="PTHR12802:SF155">
    <property type="entry name" value="DEUBIQUITINASE MYSM1"/>
    <property type="match status" value="1"/>
</dbReference>
<evidence type="ECO:0000256" key="4">
    <source>
        <dbReference type="ARBA" id="ARBA00023242"/>
    </source>
</evidence>
<dbReference type="Gene3D" id="1.10.10.60">
    <property type="entry name" value="Homeodomain-like"/>
    <property type="match status" value="1"/>
</dbReference>
<feature type="compositionally biased region" description="Basic residues" evidence="5">
    <location>
        <begin position="144"/>
        <end position="158"/>
    </location>
</feature>
<dbReference type="InterPro" id="IPR017884">
    <property type="entry name" value="SANT_dom"/>
</dbReference>
<dbReference type="NCBIfam" id="TIGR01557">
    <property type="entry name" value="myb_SHAQKYF"/>
    <property type="match status" value="1"/>
</dbReference>
<evidence type="ECO:0008006" key="11">
    <source>
        <dbReference type="Google" id="ProtNLM"/>
    </source>
</evidence>
<dbReference type="EMBL" id="OZ023705">
    <property type="protein sequence ID" value="CAK9875152.1"/>
    <property type="molecule type" value="Genomic_DNA"/>
</dbReference>
<dbReference type="SUPFAM" id="SSF46689">
    <property type="entry name" value="Homeodomain-like"/>
    <property type="match status" value="1"/>
</dbReference>
<reference evidence="9" key="1">
    <citation type="submission" date="2024-03" db="EMBL/GenBank/DDBJ databases">
        <authorList>
            <consortium name="ELIXIR-Norway"/>
            <consortium name="Elixir Norway"/>
        </authorList>
    </citation>
    <scope>NUCLEOTIDE SEQUENCE</scope>
</reference>
<dbReference type="InterPro" id="IPR009057">
    <property type="entry name" value="Homeodomain-like_sf"/>
</dbReference>
<feature type="region of interest" description="Disordered" evidence="5">
    <location>
        <begin position="1"/>
        <end position="52"/>
    </location>
</feature>
<dbReference type="Pfam" id="PF00249">
    <property type="entry name" value="Myb_DNA-binding"/>
    <property type="match status" value="1"/>
</dbReference>
<dbReference type="InterPro" id="IPR001005">
    <property type="entry name" value="SANT/Myb"/>
</dbReference>
<feature type="compositionally biased region" description="Gly residues" evidence="5">
    <location>
        <begin position="121"/>
        <end position="130"/>
    </location>
</feature>
<keyword evidence="10" id="KW-1185">Reference proteome</keyword>
<organism evidence="9 10">
    <name type="scientific">Sphagnum jensenii</name>
    <dbReference type="NCBI Taxonomy" id="128206"/>
    <lineage>
        <taxon>Eukaryota</taxon>
        <taxon>Viridiplantae</taxon>
        <taxon>Streptophyta</taxon>
        <taxon>Embryophyta</taxon>
        <taxon>Bryophyta</taxon>
        <taxon>Sphagnophytina</taxon>
        <taxon>Sphagnopsida</taxon>
        <taxon>Sphagnales</taxon>
        <taxon>Sphagnaceae</taxon>
        <taxon>Sphagnum</taxon>
    </lineage>
</organism>
<accession>A0ABP1BJ21</accession>
<protein>
    <recommendedName>
        <fullName evidence="11">LHY</fullName>
    </recommendedName>
</protein>
<dbReference type="PROSITE" id="PS51294">
    <property type="entry name" value="HTH_MYB"/>
    <property type="match status" value="1"/>
</dbReference>
<feature type="compositionally biased region" description="Gly residues" evidence="5">
    <location>
        <begin position="17"/>
        <end position="26"/>
    </location>
</feature>
<gene>
    <name evidence="9" type="ORF">CSSPJE1EN2_LOCUS17401</name>
</gene>
<evidence type="ECO:0000256" key="1">
    <source>
        <dbReference type="ARBA" id="ARBA00023015"/>
    </source>
</evidence>
<feature type="region of interest" description="Disordered" evidence="5">
    <location>
        <begin position="895"/>
        <end position="926"/>
    </location>
</feature>
<feature type="compositionally biased region" description="Polar residues" evidence="5">
    <location>
        <begin position="895"/>
        <end position="907"/>
    </location>
</feature>
<keyword evidence="3" id="KW-0804">Transcription</keyword>
<keyword evidence="4" id="KW-0539">Nucleus</keyword>
<feature type="compositionally biased region" description="Polar residues" evidence="5">
    <location>
        <begin position="649"/>
        <end position="660"/>
    </location>
</feature>
<proteinExistence type="predicted"/>
<name>A0ABP1BJ21_9BRYO</name>
<feature type="domain" description="SANT" evidence="7">
    <location>
        <begin position="63"/>
        <end position="114"/>
    </location>
</feature>
<dbReference type="InterPro" id="IPR017930">
    <property type="entry name" value="Myb_dom"/>
</dbReference>
<dbReference type="InterPro" id="IPR006447">
    <property type="entry name" value="Myb_dom_plants"/>
</dbReference>
<feature type="region of interest" description="Disordered" evidence="5">
    <location>
        <begin position="422"/>
        <end position="445"/>
    </location>
</feature>
<feature type="compositionally biased region" description="Polar residues" evidence="5">
    <location>
        <begin position="29"/>
        <end position="44"/>
    </location>
</feature>